<evidence type="ECO:0000256" key="5">
    <source>
        <dbReference type="ARBA" id="ARBA00022737"/>
    </source>
</evidence>
<name>H2Z270_CIOSA</name>
<dbReference type="STRING" id="51511.ENSCSAVP00000011682"/>
<evidence type="ECO:0000256" key="1">
    <source>
        <dbReference type="ARBA" id="ARBA00000822"/>
    </source>
</evidence>
<dbReference type="AlphaFoldDB" id="H2Z270"/>
<dbReference type="Gene3D" id="2.170.140.10">
    <property type="entry name" value="Chitin binding domain"/>
    <property type="match status" value="2"/>
</dbReference>
<evidence type="ECO:0000256" key="3">
    <source>
        <dbReference type="ARBA" id="ARBA00022669"/>
    </source>
</evidence>
<protein>
    <recommendedName>
        <fullName evidence="2">chitinase</fullName>
        <ecNumber evidence="2">3.2.1.14</ecNumber>
    </recommendedName>
</protein>
<sequence>MFLEDFAALVVLALVMGANGYTDSDCYKDGVHITGPVAIEGECESYLLCSNSAAPIEMPCPDGLAFDPTLSVCRFATDVPACFDMNGIDAAAYYCYDDNGKFVTKPPFPKPGTCNTFYECLNKQLTERQCPPNLVFKPESMLCDYPSDPPDCFPSTTLFPDYNKNPDATILPETTTNSLLGETTTTLSNSVTSTDYLEPSTDGTTKIPTTTTTPPTTIVTHDPPFFSSTPTTASTITTIKTSDAPSSTKPTDDPHYSSTTVETKLPTTTTSKITTSTSHITTPTGSDPTSTTSTERTTINTATSILTTEGGSEHTQT</sequence>
<feature type="domain" description="Chitin-binding type-2" evidence="11">
    <location>
        <begin position="92"/>
        <end position="154"/>
    </location>
</feature>
<dbReference type="InterPro" id="IPR036508">
    <property type="entry name" value="Chitin-bd_dom_sf"/>
</dbReference>
<dbReference type="InterPro" id="IPR051940">
    <property type="entry name" value="Chitin_bind-dev_reg"/>
</dbReference>
<feature type="compositionally biased region" description="Low complexity" evidence="9">
    <location>
        <begin position="192"/>
        <end position="244"/>
    </location>
</feature>
<dbReference type="PROSITE" id="PS50940">
    <property type="entry name" value="CHIT_BIND_II"/>
    <property type="match status" value="2"/>
</dbReference>
<dbReference type="Ensembl" id="ENSCSAVT00000011818.1">
    <property type="protein sequence ID" value="ENSCSAVP00000011682.1"/>
    <property type="gene ID" value="ENSCSAVG00000006840.1"/>
</dbReference>
<dbReference type="GO" id="GO:0008061">
    <property type="term" value="F:chitin binding"/>
    <property type="evidence" value="ECO:0007669"/>
    <property type="project" value="UniProtKB-KW"/>
</dbReference>
<organism evidence="12 13">
    <name type="scientific">Ciona savignyi</name>
    <name type="common">Pacific transparent sea squirt</name>
    <dbReference type="NCBI Taxonomy" id="51511"/>
    <lineage>
        <taxon>Eukaryota</taxon>
        <taxon>Metazoa</taxon>
        <taxon>Chordata</taxon>
        <taxon>Tunicata</taxon>
        <taxon>Ascidiacea</taxon>
        <taxon>Phlebobranchia</taxon>
        <taxon>Cionidae</taxon>
        <taxon>Ciona</taxon>
    </lineage>
</organism>
<evidence type="ECO:0000256" key="7">
    <source>
        <dbReference type="ARBA" id="ARBA00023157"/>
    </source>
</evidence>
<evidence type="ECO:0000256" key="2">
    <source>
        <dbReference type="ARBA" id="ARBA00012729"/>
    </source>
</evidence>
<comment type="catalytic activity">
    <reaction evidence="1">
        <text>Random endo-hydrolysis of N-acetyl-beta-D-glucosaminide (1-&gt;4)-beta-linkages in chitin and chitodextrins.</text>
        <dbReference type="EC" id="3.2.1.14"/>
    </reaction>
</comment>
<feature type="region of interest" description="Disordered" evidence="9">
    <location>
        <begin position="192"/>
        <end position="317"/>
    </location>
</feature>
<evidence type="ECO:0000313" key="13">
    <source>
        <dbReference type="Proteomes" id="UP000007875"/>
    </source>
</evidence>
<keyword evidence="3" id="KW-0147">Chitin-binding</keyword>
<dbReference type="OMA" id="CESYLLC"/>
<dbReference type="InterPro" id="IPR002557">
    <property type="entry name" value="Chitin-bd_dom"/>
</dbReference>
<dbReference type="SMART" id="SM00494">
    <property type="entry name" value="ChtBD2"/>
    <property type="match status" value="2"/>
</dbReference>
<dbReference type="EC" id="3.2.1.14" evidence="2"/>
<evidence type="ECO:0000313" key="12">
    <source>
        <dbReference type="Ensembl" id="ENSCSAVP00000011682.1"/>
    </source>
</evidence>
<dbReference type="InParanoid" id="H2Z270"/>
<keyword evidence="8" id="KW-0325">Glycoprotein</keyword>
<dbReference type="GO" id="GO:0005576">
    <property type="term" value="C:extracellular region"/>
    <property type="evidence" value="ECO:0007669"/>
    <property type="project" value="InterPro"/>
</dbReference>
<evidence type="ECO:0000256" key="8">
    <source>
        <dbReference type="ARBA" id="ARBA00023180"/>
    </source>
</evidence>
<reference evidence="12" key="2">
    <citation type="submission" date="2025-08" db="UniProtKB">
        <authorList>
            <consortium name="Ensembl"/>
        </authorList>
    </citation>
    <scope>IDENTIFICATION</scope>
</reference>
<dbReference type="PANTHER" id="PTHR23301:SF0">
    <property type="entry name" value="CHITIN-BINDING TYPE-2 DOMAIN-CONTAINING PROTEIN-RELATED"/>
    <property type="match status" value="1"/>
</dbReference>
<dbReference type="Pfam" id="PF01607">
    <property type="entry name" value="CBM_14"/>
    <property type="match status" value="2"/>
</dbReference>
<keyword evidence="7" id="KW-1015">Disulfide bond</keyword>
<feature type="signal peptide" evidence="10">
    <location>
        <begin position="1"/>
        <end position="20"/>
    </location>
</feature>
<keyword evidence="5" id="KW-0677">Repeat</keyword>
<dbReference type="eggNOG" id="KOG2806">
    <property type="taxonomic scope" value="Eukaryota"/>
</dbReference>
<dbReference type="SUPFAM" id="SSF57625">
    <property type="entry name" value="Invertebrate chitin-binding proteins"/>
    <property type="match status" value="2"/>
</dbReference>
<evidence type="ECO:0000256" key="4">
    <source>
        <dbReference type="ARBA" id="ARBA00022729"/>
    </source>
</evidence>
<reference evidence="13" key="1">
    <citation type="submission" date="2003-08" db="EMBL/GenBank/DDBJ databases">
        <authorList>
            <person name="Birren B."/>
            <person name="Nusbaum C."/>
            <person name="Abebe A."/>
            <person name="Abouelleil A."/>
            <person name="Adekoya E."/>
            <person name="Ait-zahra M."/>
            <person name="Allen N."/>
            <person name="Allen T."/>
            <person name="An P."/>
            <person name="Anderson M."/>
            <person name="Anderson S."/>
            <person name="Arachchi H."/>
            <person name="Armbruster J."/>
            <person name="Bachantsang P."/>
            <person name="Baldwin J."/>
            <person name="Barry A."/>
            <person name="Bayul T."/>
            <person name="Blitshsteyn B."/>
            <person name="Bloom T."/>
            <person name="Blye J."/>
            <person name="Boguslavskiy L."/>
            <person name="Borowsky M."/>
            <person name="Boukhgalter B."/>
            <person name="Brunache A."/>
            <person name="Butler J."/>
            <person name="Calixte N."/>
            <person name="Calvo S."/>
            <person name="Camarata J."/>
            <person name="Campo K."/>
            <person name="Chang J."/>
            <person name="Cheshatsang Y."/>
            <person name="Citroen M."/>
            <person name="Collymore A."/>
            <person name="Considine T."/>
            <person name="Cook A."/>
            <person name="Cooke P."/>
            <person name="Corum B."/>
            <person name="Cuomo C."/>
            <person name="David R."/>
            <person name="Dawoe T."/>
            <person name="Degray S."/>
            <person name="Dodge S."/>
            <person name="Dooley K."/>
            <person name="Dorje P."/>
            <person name="Dorjee K."/>
            <person name="Dorris L."/>
            <person name="Duffey N."/>
            <person name="Dupes A."/>
            <person name="Elkins T."/>
            <person name="Engels R."/>
            <person name="Erickson J."/>
            <person name="Farina A."/>
            <person name="Faro S."/>
            <person name="Ferreira P."/>
            <person name="Fischer H."/>
            <person name="Fitzgerald M."/>
            <person name="Foley K."/>
            <person name="Gage D."/>
            <person name="Galagan J."/>
            <person name="Gearin G."/>
            <person name="Gnerre S."/>
            <person name="Gnirke A."/>
            <person name="Goyette A."/>
            <person name="Graham J."/>
            <person name="Grandbois E."/>
            <person name="Gyaltsen K."/>
            <person name="Hafez N."/>
            <person name="Hagopian D."/>
            <person name="Hagos B."/>
            <person name="Hall J."/>
            <person name="Hatcher B."/>
            <person name="Heller A."/>
            <person name="Higgins H."/>
            <person name="Honan T."/>
            <person name="Horn A."/>
            <person name="Houde N."/>
            <person name="Hughes L."/>
            <person name="Hulme W."/>
            <person name="Husby E."/>
            <person name="Iliev I."/>
            <person name="Jaffe D."/>
            <person name="Jones C."/>
            <person name="Kamal M."/>
            <person name="Kamat A."/>
            <person name="Kamvysselis M."/>
            <person name="Karlsson E."/>
            <person name="Kells C."/>
            <person name="Kieu A."/>
            <person name="Kisner P."/>
            <person name="Kodira C."/>
            <person name="Kulbokas E."/>
            <person name="Labutti K."/>
            <person name="Lama D."/>
            <person name="Landers T."/>
            <person name="Leger J."/>
            <person name="Levine S."/>
            <person name="Lewis D."/>
            <person name="Lewis T."/>
            <person name="Lindblad-toh K."/>
            <person name="Liu X."/>
            <person name="Lokyitsang T."/>
            <person name="Lokyitsang Y."/>
            <person name="Lucien O."/>
            <person name="Lui A."/>
            <person name="Ma L.J."/>
            <person name="Mabbitt R."/>
            <person name="Macdonald J."/>
            <person name="Maclean C."/>
            <person name="Major J."/>
            <person name="Manning J."/>
            <person name="Marabella R."/>
            <person name="Maru K."/>
            <person name="Matthews C."/>
            <person name="Mauceli E."/>
            <person name="Mccarthy M."/>
            <person name="Mcdonough S."/>
            <person name="Mcghee T."/>
            <person name="Meldrim J."/>
            <person name="Meneus L."/>
            <person name="Mesirov J."/>
            <person name="Mihalev A."/>
            <person name="Mihova T."/>
            <person name="Mikkelsen T."/>
            <person name="Mlenga V."/>
            <person name="Moru K."/>
            <person name="Mozes J."/>
            <person name="Mulrain L."/>
            <person name="Munson G."/>
            <person name="Naylor J."/>
            <person name="Newes C."/>
            <person name="Nguyen C."/>
            <person name="Nguyen N."/>
            <person name="Nguyen T."/>
            <person name="Nicol R."/>
            <person name="Nielsen C."/>
            <person name="Nizzari M."/>
            <person name="Norbu C."/>
            <person name="Norbu N."/>
            <person name="O'donnell P."/>
            <person name="Okoawo O."/>
            <person name="O'leary S."/>
            <person name="Omotosho B."/>
            <person name="O'neill K."/>
            <person name="Osman S."/>
            <person name="Parker S."/>
            <person name="Perrin D."/>
            <person name="Phunkhang P."/>
            <person name="Piqani B."/>
            <person name="Purcell S."/>
            <person name="Rachupka T."/>
            <person name="Ramasamy U."/>
            <person name="Rameau R."/>
            <person name="Ray V."/>
            <person name="Raymond C."/>
            <person name="Retta R."/>
            <person name="Richardson S."/>
            <person name="Rise C."/>
            <person name="Rodriguez J."/>
            <person name="Rogers J."/>
            <person name="Rogov P."/>
            <person name="Rutman M."/>
            <person name="Schupbach R."/>
            <person name="Seaman C."/>
            <person name="Settipalli S."/>
            <person name="Sharpe T."/>
            <person name="Sheridan J."/>
            <person name="Sherpa N."/>
            <person name="Shi J."/>
            <person name="Smirnov S."/>
            <person name="Smith C."/>
            <person name="Sougnez C."/>
            <person name="Spencer B."/>
            <person name="Stalker J."/>
            <person name="Stange-thomann N."/>
            <person name="Stavropoulos S."/>
            <person name="Stetson K."/>
            <person name="Stone C."/>
            <person name="Stone S."/>
            <person name="Stubbs M."/>
            <person name="Talamas J."/>
            <person name="Tchuinga P."/>
            <person name="Tenzing P."/>
            <person name="Tesfaye S."/>
            <person name="Theodore J."/>
            <person name="Thoulutsang Y."/>
            <person name="Topham K."/>
            <person name="Towey S."/>
            <person name="Tsamla T."/>
            <person name="Tsomo N."/>
            <person name="Vallee D."/>
            <person name="Vassiliev H."/>
            <person name="Venkataraman V."/>
            <person name="Vinson J."/>
            <person name="Vo A."/>
            <person name="Wade C."/>
            <person name="Wang S."/>
            <person name="Wangchuk T."/>
            <person name="Wangdi T."/>
            <person name="Whittaker C."/>
            <person name="Wilkinson J."/>
            <person name="Wu Y."/>
            <person name="Wyman D."/>
            <person name="Yadav S."/>
            <person name="Yang S."/>
            <person name="Yang X."/>
            <person name="Yeager S."/>
            <person name="Yee E."/>
            <person name="Young G."/>
            <person name="Zainoun J."/>
            <person name="Zembeck L."/>
            <person name="Zimmer A."/>
            <person name="Zody M."/>
            <person name="Lander E."/>
        </authorList>
    </citation>
    <scope>NUCLEOTIDE SEQUENCE [LARGE SCALE GENOMIC DNA]</scope>
</reference>
<keyword evidence="13" id="KW-1185">Reference proteome</keyword>
<dbReference type="PANTHER" id="PTHR23301">
    <property type="entry name" value="CHITIN BINDING PERITROPHIN-A"/>
    <property type="match status" value="1"/>
</dbReference>
<dbReference type="Proteomes" id="UP000007875">
    <property type="component" value="Unassembled WGS sequence"/>
</dbReference>
<feature type="compositionally biased region" description="Low complexity" evidence="9">
    <location>
        <begin position="257"/>
        <end position="308"/>
    </location>
</feature>
<proteinExistence type="predicted"/>
<evidence type="ECO:0000256" key="6">
    <source>
        <dbReference type="ARBA" id="ARBA00023024"/>
    </source>
</evidence>
<evidence type="ECO:0000256" key="10">
    <source>
        <dbReference type="SAM" id="SignalP"/>
    </source>
</evidence>
<feature type="domain" description="Chitin-binding type-2" evidence="11">
    <location>
        <begin position="23"/>
        <end position="84"/>
    </location>
</feature>
<dbReference type="HOGENOM" id="CLU_878616_0_0_1"/>
<evidence type="ECO:0000256" key="9">
    <source>
        <dbReference type="SAM" id="MobiDB-lite"/>
    </source>
</evidence>
<dbReference type="GO" id="GO:0008843">
    <property type="term" value="F:endochitinase activity"/>
    <property type="evidence" value="ECO:0007669"/>
    <property type="project" value="UniProtKB-EC"/>
</dbReference>
<keyword evidence="6" id="KW-0119">Carbohydrate metabolism</keyword>
<keyword evidence="6" id="KW-0624">Polysaccharide degradation</keyword>
<reference evidence="12" key="3">
    <citation type="submission" date="2025-09" db="UniProtKB">
        <authorList>
            <consortium name="Ensembl"/>
        </authorList>
    </citation>
    <scope>IDENTIFICATION</scope>
</reference>
<dbReference type="GO" id="GO:0006032">
    <property type="term" value="P:chitin catabolic process"/>
    <property type="evidence" value="ECO:0007669"/>
    <property type="project" value="UniProtKB-KW"/>
</dbReference>
<keyword evidence="4 10" id="KW-0732">Signal</keyword>
<evidence type="ECO:0000259" key="11">
    <source>
        <dbReference type="PROSITE" id="PS50940"/>
    </source>
</evidence>
<feature type="chain" id="PRO_5003578719" description="chitinase" evidence="10">
    <location>
        <begin position="21"/>
        <end position="317"/>
    </location>
</feature>
<accession>H2Z270</accession>
<keyword evidence="6" id="KW-0146">Chitin degradation</keyword>